<dbReference type="eggNOG" id="COG3311">
    <property type="taxonomic scope" value="Bacteria"/>
</dbReference>
<accession>B2JL38</accession>
<dbReference type="RefSeq" id="WP_012402740.1">
    <property type="nucleotide sequence ID" value="NC_010623.1"/>
</dbReference>
<dbReference type="OrthoDB" id="8455288at2"/>
<organism evidence="1 2">
    <name type="scientific">Paraburkholderia phymatum (strain DSM 17167 / CIP 108236 / LMG 21445 / STM815)</name>
    <name type="common">Burkholderia phymatum</name>
    <dbReference type="NCBI Taxonomy" id="391038"/>
    <lineage>
        <taxon>Bacteria</taxon>
        <taxon>Pseudomonadati</taxon>
        <taxon>Pseudomonadota</taxon>
        <taxon>Betaproteobacteria</taxon>
        <taxon>Burkholderiales</taxon>
        <taxon>Burkholderiaceae</taxon>
        <taxon>Paraburkholderia</taxon>
    </lineage>
</organism>
<dbReference type="SUPFAM" id="SSF46955">
    <property type="entry name" value="Putative DNA-binding domain"/>
    <property type="match status" value="1"/>
</dbReference>
<dbReference type="InterPro" id="IPR010260">
    <property type="entry name" value="AlpA"/>
</dbReference>
<dbReference type="InterPro" id="IPR052931">
    <property type="entry name" value="Prophage_regulatory_activator"/>
</dbReference>
<evidence type="ECO:0000313" key="1">
    <source>
        <dbReference type="EMBL" id="ACC72567.1"/>
    </source>
</evidence>
<dbReference type="KEGG" id="bph:Bphy_3413"/>
<sequence length="71" mass="8347">MECKERLLRMPEVVRRTGMSSTTVYRRISDGTFPRPVSLGCNRVAWLESEIDAWIFARVEERERDRETEAA</sequence>
<gene>
    <name evidence="1" type="ordered locus">Bphy_3413</name>
</gene>
<reference evidence="2" key="1">
    <citation type="journal article" date="2014" name="Stand. Genomic Sci.">
        <title>Complete genome sequence of Burkholderia phymatum STM815(T), a broad host range and efficient nitrogen-fixing symbiont of Mimosa species.</title>
        <authorList>
            <person name="Moulin L."/>
            <person name="Klonowska A."/>
            <person name="Caroline B."/>
            <person name="Booth K."/>
            <person name="Vriezen J.A."/>
            <person name="Melkonian R."/>
            <person name="James E.K."/>
            <person name="Young J.P."/>
            <person name="Bena G."/>
            <person name="Hauser L."/>
            <person name="Land M."/>
            <person name="Kyrpides N."/>
            <person name="Bruce D."/>
            <person name="Chain P."/>
            <person name="Copeland A."/>
            <person name="Pitluck S."/>
            <person name="Woyke T."/>
            <person name="Lizotte-Waniewski M."/>
            <person name="Bristow J."/>
            <person name="Riley M."/>
        </authorList>
    </citation>
    <scope>NUCLEOTIDE SEQUENCE [LARGE SCALE GENOMIC DNA]</scope>
    <source>
        <strain evidence="2">DSM 17167 / CIP 108236 / LMG 21445 / STM815</strain>
    </source>
</reference>
<proteinExistence type="predicted"/>
<dbReference type="STRING" id="391038.Bphy_3413"/>
<dbReference type="PANTHER" id="PTHR36154:SF1">
    <property type="entry name" value="DNA-BINDING TRANSCRIPTIONAL ACTIVATOR ALPA"/>
    <property type="match status" value="1"/>
</dbReference>
<dbReference type="Proteomes" id="UP000001192">
    <property type="component" value="Chromosome 2"/>
</dbReference>
<evidence type="ECO:0000313" key="2">
    <source>
        <dbReference type="Proteomes" id="UP000001192"/>
    </source>
</evidence>
<dbReference type="HOGENOM" id="CLU_140176_15_1_4"/>
<dbReference type="Gene3D" id="1.10.238.160">
    <property type="match status" value="1"/>
</dbReference>
<dbReference type="EMBL" id="CP001044">
    <property type="protein sequence ID" value="ACC72567.1"/>
    <property type="molecule type" value="Genomic_DNA"/>
</dbReference>
<dbReference type="Pfam" id="PF05930">
    <property type="entry name" value="Phage_AlpA"/>
    <property type="match status" value="1"/>
</dbReference>
<keyword evidence="2" id="KW-1185">Reference proteome</keyword>
<dbReference type="AlphaFoldDB" id="B2JL38"/>
<name>B2JL38_PARP8</name>
<dbReference type="PANTHER" id="PTHR36154">
    <property type="entry name" value="DNA-BINDING TRANSCRIPTIONAL ACTIVATOR ALPA"/>
    <property type="match status" value="1"/>
</dbReference>
<dbReference type="InterPro" id="IPR009061">
    <property type="entry name" value="DNA-bd_dom_put_sf"/>
</dbReference>
<protein>
    <submittedName>
        <fullName evidence="1">Phage transcriptional regulator, AlpA</fullName>
    </submittedName>
</protein>